<gene>
    <name evidence="1" type="ORF">ALC57_00492</name>
</gene>
<sequence length="92" mass="10467">LIMNFVSADLMARLIFNFFKKMDVLSVLVSLRRRSIILTSMSSRSILAAIQKSQIANCDTVAVMEVPCSLLYHLLPRRRELERCATRCATFA</sequence>
<reference evidence="1 2" key="1">
    <citation type="submission" date="2015-09" db="EMBL/GenBank/DDBJ databases">
        <title>Trachymyrmex cornetzi WGS genome.</title>
        <authorList>
            <person name="Nygaard S."/>
            <person name="Hu H."/>
            <person name="Boomsma J."/>
            <person name="Zhang G."/>
        </authorList>
    </citation>
    <scope>NUCLEOTIDE SEQUENCE [LARGE SCALE GENOMIC DNA]</scope>
    <source>
        <strain evidence="1">Tcor2-1</strain>
        <tissue evidence="1">Whole body</tissue>
    </source>
</reference>
<dbReference type="AlphaFoldDB" id="A0A151JRP9"/>
<evidence type="ECO:0000313" key="1">
    <source>
        <dbReference type="EMBL" id="KYN30049.1"/>
    </source>
</evidence>
<name>A0A151JRP9_9HYME</name>
<keyword evidence="2" id="KW-1185">Reference proteome</keyword>
<proteinExistence type="predicted"/>
<dbReference type="EMBL" id="KQ978577">
    <property type="protein sequence ID" value="KYN30049.1"/>
    <property type="molecule type" value="Genomic_DNA"/>
</dbReference>
<evidence type="ECO:0000313" key="2">
    <source>
        <dbReference type="Proteomes" id="UP000078492"/>
    </source>
</evidence>
<protein>
    <submittedName>
        <fullName evidence="1">Uncharacterized protein</fullName>
    </submittedName>
</protein>
<accession>A0A151JRP9</accession>
<feature type="non-terminal residue" evidence="1">
    <location>
        <position position="1"/>
    </location>
</feature>
<organism evidence="1 2">
    <name type="scientific">Trachymyrmex cornetzi</name>
    <dbReference type="NCBI Taxonomy" id="471704"/>
    <lineage>
        <taxon>Eukaryota</taxon>
        <taxon>Metazoa</taxon>
        <taxon>Ecdysozoa</taxon>
        <taxon>Arthropoda</taxon>
        <taxon>Hexapoda</taxon>
        <taxon>Insecta</taxon>
        <taxon>Pterygota</taxon>
        <taxon>Neoptera</taxon>
        <taxon>Endopterygota</taxon>
        <taxon>Hymenoptera</taxon>
        <taxon>Apocrita</taxon>
        <taxon>Aculeata</taxon>
        <taxon>Formicoidea</taxon>
        <taxon>Formicidae</taxon>
        <taxon>Myrmicinae</taxon>
        <taxon>Trachymyrmex</taxon>
    </lineage>
</organism>
<dbReference type="Proteomes" id="UP000078492">
    <property type="component" value="Unassembled WGS sequence"/>
</dbReference>